<feature type="domain" description="SGNH hydrolase-type esterase" evidence="1">
    <location>
        <begin position="48"/>
        <end position="207"/>
    </location>
</feature>
<evidence type="ECO:0000313" key="2">
    <source>
        <dbReference type="EMBL" id="MBB3729568.1"/>
    </source>
</evidence>
<dbReference type="Gene3D" id="3.40.50.1110">
    <property type="entry name" value="SGNH hydrolase"/>
    <property type="match status" value="1"/>
</dbReference>
<accession>A0A7W5VCH9</accession>
<name>A0A7W5VCH9_9ACTN</name>
<gene>
    <name evidence="2" type="ORF">FHR33_005428</name>
</gene>
<evidence type="ECO:0000313" key="3">
    <source>
        <dbReference type="Proteomes" id="UP000579945"/>
    </source>
</evidence>
<dbReference type="AlphaFoldDB" id="A0A7W5VCH9"/>
<protein>
    <submittedName>
        <fullName evidence="2">Lysophospholipase L1-like esterase</fullName>
    </submittedName>
</protein>
<organism evidence="2 3">
    <name type="scientific">Nonomuraea dietziae</name>
    <dbReference type="NCBI Taxonomy" id="65515"/>
    <lineage>
        <taxon>Bacteria</taxon>
        <taxon>Bacillati</taxon>
        <taxon>Actinomycetota</taxon>
        <taxon>Actinomycetes</taxon>
        <taxon>Streptosporangiales</taxon>
        <taxon>Streptosporangiaceae</taxon>
        <taxon>Nonomuraea</taxon>
    </lineage>
</organism>
<dbReference type="InterPro" id="IPR013830">
    <property type="entry name" value="SGNH_hydro"/>
</dbReference>
<dbReference type="RefSeq" id="WP_183653020.1">
    <property type="nucleotide sequence ID" value="NZ_BAAAXX010000021.1"/>
</dbReference>
<dbReference type="InterPro" id="IPR051532">
    <property type="entry name" value="Ester_Hydrolysis_Enzymes"/>
</dbReference>
<dbReference type="GeneID" id="95391749"/>
<dbReference type="PANTHER" id="PTHR30383">
    <property type="entry name" value="THIOESTERASE 1/PROTEASE 1/LYSOPHOSPHOLIPASE L1"/>
    <property type="match status" value="1"/>
</dbReference>
<dbReference type="PANTHER" id="PTHR30383:SF5">
    <property type="entry name" value="SGNH HYDROLASE-TYPE ESTERASE DOMAIN-CONTAINING PROTEIN"/>
    <property type="match status" value="1"/>
</dbReference>
<sequence>MLGLLLAAALGAVGTVGYLTFLRPADNPPADACSEGAKPGTRPIVVAAGASMTQGALGADWIGTLRTRPQHQGYDLVNAGVNGNTTADLRRRIDTDVVACRPAAVTLLIGTNDVRNGVPLEQYRDNLRAIVDRVKTRTTAHIALMSLPPLGENLDAEINRSLRGYNAAIKEIATSAGVAYLPVHEQMVEVLRRGRGNRPDYAFSFVHAFASAAQHYLLGRSWDQVAHSGGMELFVDHIHLSDRGGTIVADLASTWLSSLQGGQGARRMADLDAVRSTD</sequence>
<reference evidence="2 3" key="1">
    <citation type="submission" date="2020-08" db="EMBL/GenBank/DDBJ databases">
        <title>Sequencing the genomes of 1000 actinobacteria strains.</title>
        <authorList>
            <person name="Klenk H.-P."/>
        </authorList>
    </citation>
    <scope>NUCLEOTIDE SEQUENCE [LARGE SCALE GENOMIC DNA]</scope>
    <source>
        <strain evidence="2 3">DSM 44320</strain>
    </source>
</reference>
<dbReference type="SUPFAM" id="SSF52266">
    <property type="entry name" value="SGNH hydrolase"/>
    <property type="match status" value="1"/>
</dbReference>
<dbReference type="InterPro" id="IPR036514">
    <property type="entry name" value="SGNH_hydro_sf"/>
</dbReference>
<dbReference type="EMBL" id="JACIBV010000001">
    <property type="protein sequence ID" value="MBB3729568.1"/>
    <property type="molecule type" value="Genomic_DNA"/>
</dbReference>
<dbReference type="Proteomes" id="UP000579945">
    <property type="component" value="Unassembled WGS sequence"/>
</dbReference>
<proteinExistence type="predicted"/>
<comment type="caution">
    <text evidence="2">The sequence shown here is derived from an EMBL/GenBank/DDBJ whole genome shotgun (WGS) entry which is preliminary data.</text>
</comment>
<dbReference type="GO" id="GO:0004622">
    <property type="term" value="F:phosphatidylcholine lysophospholipase activity"/>
    <property type="evidence" value="ECO:0007669"/>
    <property type="project" value="TreeGrafter"/>
</dbReference>
<evidence type="ECO:0000259" key="1">
    <source>
        <dbReference type="Pfam" id="PF13472"/>
    </source>
</evidence>
<dbReference type="Pfam" id="PF13472">
    <property type="entry name" value="Lipase_GDSL_2"/>
    <property type="match status" value="1"/>
</dbReference>
<keyword evidence="3" id="KW-1185">Reference proteome</keyword>